<dbReference type="SUPFAM" id="SSF103243">
    <property type="entry name" value="KA1-like"/>
    <property type="match status" value="1"/>
</dbReference>
<evidence type="ECO:0000256" key="9">
    <source>
        <dbReference type="ARBA" id="ARBA00023242"/>
    </source>
</evidence>
<evidence type="ECO:0000256" key="13">
    <source>
        <dbReference type="PROSITE-ProRule" id="PRU10141"/>
    </source>
</evidence>
<evidence type="ECO:0000313" key="16">
    <source>
        <dbReference type="EMBL" id="WRT65192.1"/>
    </source>
</evidence>
<dbReference type="SUPFAM" id="SSF56112">
    <property type="entry name" value="Protein kinase-like (PK-like)"/>
    <property type="match status" value="1"/>
</dbReference>
<comment type="similarity">
    <text evidence="2">Belongs to the protein kinase superfamily. CAMK Ser/Thr protein kinase family. SNF1 subfamily.</text>
</comment>
<evidence type="ECO:0000256" key="5">
    <source>
        <dbReference type="ARBA" id="ARBA00022679"/>
    </source>
</evidence>
<organism evidence="16 17">
    <name type="scientific">Kwoniella shivajii</name>
    <dbReference type="NCBI Taxonomy" id="564305"/>
    <lineage>
        <taxon>Eukaryota</taxon>
        <taxon>Fungi</taxon>
        <taxon>Dikarya</taxon>
        <taxon>Basidiomycota</taxon>
        <taxon>Agaricomycotina</taxon>
        <taxon>Tremellomycetes</taxon>
        <taxon>Tremellales</taxon>
        <taxon>Cryptococcaceae</taxon>
        <taxon>Kwoniella</taxon>
    </lineage>
</organism>
<evidence type="ECO:0000256" key="10">
    <source>
        <dbReference type="ARBA" id="ARBA00023277"/>
    </source>
</evidence>
<feature type="compositionally biased region" description="Polar residues" evidence="14">
    <location>
        <begin position="710"/>
        <end position="724"/>
    </location>
</feature>
<evidence type="ECO:0000256" key="1">
    <source>
        <dbReference type="ARBA" id="ARBA00004123"/>
    </source>
</evidence>
<dbReference type="PANTHER" id="PTHR24346">
    <property type="entry name" value="MAP/MICROTUBULE AFFINITY-REGULATING KINASE"/>
    <property type="match status" value="1"/>
</dbReference>
<keyword evidence="5" id="KW-0808">Transferase</keyword>
<dbReference type="PANTHER" id="PTHR24346:SF110">
    <property type="entry name" value="NON-SPECIFIC SERINE_THREONINE PROTEIN KINASE"/>
    <property type="match status" value="1"/>
</dbReference>
<dbReference type="InterPro" id="IPR008271">
    <property type="entry name" value="Ser/Thr_kinase_AS"/>
</dbReference>
<sequence>MATRPAPPLPGQGGGSSSSGGGGGGRRHNSIPPQSMAPHLQYGHGSGQGNMQGQQQQFKQRAKPRVGQYEIERTLGTGSFGKVKLATHAITGHQVALKLINRAKITTPDMNARVKREIQYLKVLRHPHIIKLYEVITTPTDVIMVMEYAGEELFNYIVSKGKHGMSEEEARRFFQQMISAIEYCHRHHIVHRDLKPENLFLDSRRNIKIGDFGLSNLMTDGDFLKTSCGSPNYAAPEVISGKLYSGPEIDVWSAGVIMYVLLCGKLPFDDEHIPTLFKKIENGVFHIPSHVSEPARHLLKRMLEVDPLKRATIAEIRQMPFFQENLPRYLEPLPEMERYPALPMDDMTTLLLINEGQADPKKVAESKGMMFTEDLGIIDPDIVGEILEKITTYTEPMVWEALQRDGDNQVKVAYQLVRDHRRILKDSAYGFEDEDMSAMEEFMASSPPAWNADIPPPSQMSHNGADEHPDIDEDVDLEIQDIPNAHFDVLDSSLPGYLTPPGSAGPSTAAATPTAEVPEDDSQQTAEAAARALLSSQVNIPEPPRNKSMTKPKWHFGIRSRSPPMEVMLEIYKTLNVLGMQWRKKEAIELPEIGGAPPGGYTEEVEVALDQYTETNNGTRPIMGKKPPTKKEMQAQDKQAQNLYHVETRARYGDVIVRMDLQLYRVDEQHYLVDFRNLGYYMVTEKEKDVPDVSRYDGDMASMLSGQIGTMSSASSTANGTPSLLPTGPGSKLKENGGGGAQGQQSIGGVSGPFHFLEMACQLIAELASG</sequence>
<dbReference type="PROSITE" id="PS00107">
    <property type="entry name" value="PROTEIN_KINASE_ATP"/>
    <property type="match status" value="1"/>
</dbReference>
<accession>A0ABZ1CV07</accession>
<dbReference type="Proteomes" id="UP001329825">
    <property type="component" value="Chromosome 2"/>
</dbReference>
<feature type="region of interest" description="Disordered" evidence="14">
    <location>
        <begin position="710"/>
        <end position="745"/>
    </location>
</feature>
<protein>
    <recommendedName>
        <fullName evidence="3">non-specific serine/threonine protein kinase</fullName>
        <ecNumber evidence="3">2.7.11.1</ecNumber>
    </recommendedName>
</protein>
<keyword evidence="7" id="KW-0418">Kinase</keyword>
<evidence type="ECO:0000256" key="6">
    <source>
        <dbReference type="ARBA" id="ARBA00022741"/>
    </source>
</evidence>
<keyword evidence="9" id="KW-0539">Nucleus</keyword>
<name>A0ABZ1CV07_9TREE</name>
<dbReference type="Pfam" id="PF16579">
    <property type="entry name" value="AdenylateSensor"/>
    <property type="match status" value="1"/>
</dbReference>
<dbReference type="PROSITE" id="PS50011">
    <property type="entry name" value="PROTEIN_KINASE_DOM"/>
    <property type="match status" value="1"/>
</dbReference>
<dbReference type="InterPro" id="IPR011009">
    <property type="entry name" value="Kinase-like_dom_sf"/>
</dbReference>
<feature type="compositionally biased region" description="Basic residues" evidence="14">
    <location>
        <begin position="548"/>
        <end position="557"/>
    </location>
</feature>
<keyword evidence="17" id="KW-1185">Reference proteome</keyword>
<reference evidence="16 17" key="1">
    <citation type="submission" date="2024-01" db="EMBL/GenBank/DDBJ databases">
        <title>Comparative genomics of Cryptococcus and Kwoniella reveals pathogenesis evolution and contrasting modes of karyotype evolution via chromosome fusion or intercentromeric recombination.</title>
        <authorList>
            <person name="Coelho M.A."/>
            <person name="David-Palma M."/>
            <person name="Shea T."/>
            <person name="Bowers K."/>
            <person name="McGinley-Smith S."/>
            <person name="Mohammad A.W."/>
            <person name="Gnirke A."/>
            <person name="Yurkov A.M."/>
            <person name="Nowrousian M."/>
            <person name="Sun S."/>
            <person name="Cuomo C.A."/>
            <person name="Heitman J."/>
        </authorList>
    </citation>
    <scope>NUCLEOTIDE SEQUENCE [LARGE SCALE GENOMIC DNA]</scope>
    <source>
        <strain evidence="16">CBS 11374</strain>
    </source>
</reference>
<dbReference type="Pfam" id="PF00069">
    <property type="entry name" value="Pkinase"/>
    <property type="match status" value="1"/>
</dbReference>
<dbReference type="InterPro" id="IPR032270">
    <property type="entry name" value="AMPK_C"/>
</dbReference>
<feature type="region of interest" description="Disordered" evidence="14">
    <location>
        <begin position="446"/>
        <end position="470"/>
    </location>
</feature>
<dbReference type="RefSeq" id="XP_062789932.1">
    <property type="nucleotide sequence ID" value="XM_062933881.1"/>
</dbReference>
<dbReference type="CDD" id="cd12122">
    <property type="entry name" value="AMPKA_C"/>
    <property type="match status" value="1"/>
</dbReference>
<gene>
    <name evidence="16" type="ORF">IL334_002135</name>
</gene>
<evidence type="ECO:0000256" key="11">
    <source>
        <dbReference type="ARBA" id="ARBA00047899"/>
    </source>
</evidence>
<dbReference type="InterPro" id="IPR000719">
    <property type="entry name" value="Prot_kinase_dom"/>
</dbReference>
<evidence type="ECO:0000256" key="2">
    <source>
        <dbReference type="ARBA" id="ARBA00006234"/>
    </source>
</evidence>
<proteinExistence type="inferred from homology"/>
<evidence type="ECO:0000256" key="12">
    <source>
        <dbReference type="ARBA" id="ARBA00048679"/>
    </source>
</evidence>
<comment type="catalytic activity">
    <reaction evidence="11">
        <text>L-threonyl-[protein] + ATP = O-phospho-L-threonyl-[protein] + ADP + H(+)</text>
        <dbReference type="Rhea" id="RHEA:46608"/>
        <dbReference type="Rhea" id="RHEA-COMP:11060"/>
        <dbReference type="Rhea" id="RHEA-COMP:11605"/>
        <dbReference type="ChEBI" id="CHEBI:15378"/>
        <dbReference type="ChEBI" id="CHEBI:30013"/>
        <dbReference type="ChEBI" id="CHEBI:30616"/>
        <dbReference type="ChEBI" id="CHEBI:61977"/>
        <dbReference type="ChEBI" id="CHEBI:456216"/>
        <dbReference type="EC" id="2.7.11.1"/>
    </reaction>
</comment>
<dbReference type="SMART" id="SM00220">
    <property type="entry name" value="S_TKc"/>
    <property type="match status" value="1"/>
</dbReference>
<dbReference type="InterPro" id="IPR028375">
    <property type="entry name" value="KA1/Ssp2_C"/>
</dbReference>
<evidence type="ECO:0000256" key="14">
    <source>
        <dbReference type="SAM" id="MobiDB-lite"/>
    </source>
</evidence>
<feature type="compositionally biased region" description="Gly residues" evidence="14">
    <location>
        <begin position="11"/>
        <end position="24"/>
    </location>
</feature>
<dbReference type="CDD" id="cd14079">
    <property type="entry name" value="STKc_AMPK_alpha"/>
    <property type="match status" value="1"/>
</dbReference>
<dbReference type="Gene3D" id="1.10.510.10">
    <property type="entry name" value="Transferase(Phosphotransferase) domain 1"/>
    <property type="match status" value="1"/>
</dbReference>
<keyword evidence="10" id="KW-0119">Carbohydrate metabolism</keyword>
<comment type="catalytic activity">
    <reaction evidence="12">
        <text>L-seryl-[protein] + ATP = O-phospho-L-seryl-[protein] + ADP + H(+)</text>
        <dbReference type="Rhea" id="RHEA:17989"/>
        <dbReference type="Rhea" id="RHEA-COMP:9863"/>
        <dbReference type="Rhea" id="RHEA-COMP:11604"/>
        <dbReference type="ChEBI" id="CHEBI:15378"/>
        <dbReference type="ChEBI" id="CHEBI:29999"/>
        <dbReference type="ChEBI" id="CHEBI:30616"/>
        <dbReference type="ChEBI" id="CHEBI:83421"/>
        <dbReference type="ChEBI" id="CHEBI:456216"/>
        <dbReference type="EC" id="2.7.11.1"/>
    </reaction>
</comment>
<evidence type="ECO:0000313" key="17">
    <source>
        <dbReference type="Proteomes" id="UP001329825"/>
    </source>
</evidence>
<dbReference type="Gene3D" id="1.10.8.10">
    <property type="entry name" value="DNA helicase RuvA subunit, C-terminal domain"/>
    <property type="match status" value="1"/>
</dbReference>
<feature type="compositionally biased region" description="Low complexity" evidence="14">
    <location>
        <begin position="499"/>
        <end position="515"/>
    </location>
</feature>
<feature type="binding site" evidence="13">
    <location>
        <position position="98"/>
    </location>
    <ligand>
        <name>ATP</name>
        <dbReference type="ChEBI" id="CHEBI:30616"/>
    </ligand>
</feature>
<dbReference type="EMBL" id="CP141882">
    <property type="protein sequence ID" value="WRT65192.1"/>
    <property type="molecule type" value="Genomic_DNA"/>
</dbReference>
<dbReference type="InterPro" id="IPR017441">
    <property type="entry name" value="Protein_kinase_ATP_BS"/>
</dbReference>
<dbReference type="InterPro" id="IPR013896">
    <property type="entry name" value="SNF1_UBA"/>
</dbReference>
<comment type="subcellular location">
    <subcellularLocation>
        <location evidence="1">Nucleus</location>
    </subcellularLocation>
</comment>
<evidence type="ECO:0000256" key="8">
    <source>
        <dbReference type="ARBA" id="ARBA00022840"/>
    </source>
</evidence>
<keyword evidence="8 13" id="KW-0067">ATP-binding</keyword>
<dbReference type="PROSITE" id="PS00108">
    <property type="entry name" value="PROTEIN_KINASE_ST"/>
    <property type="match status" value="1"/>
</dbReference>
<keyword evidence="6 13" id="KW-0547">Nucleotide-binding</keyword>
<keyword evidence="4" id="KW-0723">Serine/threonine-protein kinase</keyword>
<dbReference type="GeneID" id="87954266"/>
<evidence type="ECO:0000256" key="3">
    <source>
        <dbReference type="ARBA" id="ARBA00012513"/>
    </source>
</evidence>
<evidence type="ECO:0000259" key="15">
    <source>
        <dbReference type="PROSITE" id="PS50011"/>
    </source>
</evidence>
<dbReference type="Gene3D" id="3.30.310.80">
    <property type="entry name" value="Kinase associated domain 1, KA1"/>
    <property type="match status" value="1"/>
</dbReference>
<dbReference type="EC" id="2.7.11.1" evidence="3"/>
<feature type="compositionally biased region" description="Pro residues" evidence="14">
    <location>
        <begin position="1"/>
        <end position="10"/>
    </location>
</feature>
<dbReference type="CDD" id="cd14334">
    <property type="entry name" value="UBA_SNF1_fungi"/>
    <property type="match status" value="1"/>
</dbReference>
<evidence type="ECO:0000256" key="4">
    <source>
        <dbReference type="ARBA" id="ARBA00022527"/>
    </source>
</evidence>
<feature type="region of interest" description="Disordered" evidence="14">
    <location>
        <begin position="1"/>
        <end position="66"/>
    </location>
</feature>
<feature type="domain" description="Protein kinase" evidence="15">
    <location>
        <begin position="69"/>
        <end position="322"/>
    </location>
</feature>
<feature type="region of interest" description="Disordered" evidence="14">
    <location>
        <begin position="493"/>
        <end position="557"/>
    </location>
</feature>
<evidence type="ECO:0000256" key="7">
    <source>
        <dbReference type="ARBA" id="ARBA00022777"/>
    </source>
</evidence>